<dbReference type="OrthoDB" id="673185at2759"/>
<accession>A0A2U1P318</accession>
<dbReference type="PANTHER" id="PTHR32054">
    <property type="entry name" value="HEAVY CHAIN, PUTATIVE, EXPRESSED-RELATED-RELATED"/>
    <property type="match status" value="1"/>
</dbReference>
<organism evidence="4 5">
    <name type="scientific">Artemisia annua</name>
    <name type="common">Sweet wormwood</name>
    <dbReference type="NCBI Taxonomy" id="35608"/>
    <lineage>
        <taxon>Eukaryota</taxon>
        <taxon>Viridiplantae</taxon>
        <taxon>Streptophyta</taxon>
        <taxon>Embryophyta</taxon>
        <taxon>Tracheophyta</taxon>
        <taxon>Spermatophyta</taxon>
        <taxon>Magnoliopsida</taxon>
        <taxon>eudicotyledons</taxon>
        <taxon>Gunneridae</taxon>
        <taxon>Pentapetalae</taxon>
        <taxon>asterids</taxon>
        <taxon>campanulids</taxon>
        <taxon>Asterales</taxon>
        <taxon>Asteraceae</taxon>
        <taxon>Asteroideae</taxon>
        <taxon>Anthemideae</taxon>
        <taxon>Artemisiinae</taxon>
        <taxon>Artemisia</taxon>
    </lineage>
</organism>
<sequence>MGEIDTDSIKSVRASVSRFGEKCSQIKSRLSSEDESEKEKGLEVVLQDLANCKVQLEAMDAAHKQSLLNQNHQERTLEELSTLLKTAEFEKDIYINVCKEEKIRVSELKSKIQEMGHVLTELKSTEADAKLKAMKQVEEMETELTQLKLELKFKDESVLTQLDTMRNELEEIHDKENEAQVEIALLKAELHKGRSKAAAAEAAELKAKGEKNAAYFALQQMAVETQELKNENQRLQSEREDITITLHEYEILVKQAVEDKVETQTKLKDLEEMKSLKKDLENAMARVSEFRTRAEQAVTRAEVAELAKADLEEQIKGWKEQKQRRRAAIAALRAESMSKSSRGFEFVDDDSKTYMPLGKFLKMRI</sequence>
<dbReference type="GO" id="GO:0009903">
    <property type="term" value="P:chloroplast avoidance movement"/>
    <property type="evidence" value="ECO:0007669"/>
    <property type="project" value="TreeGrafter"/>
</dbReference>
<dbReference type="GO" id="GO:0005829">
    <property type="term" value="C:cytosol"/>
    <property type="evidence" value="ECO:0007669"/>
    <property type="project" value="TreeGrafter"/>
</dbReference>
<reference evidence="4 5" key="1">
    <citation type="journal article" date="2018" name="Mol. Plant">
        <title>The genome of Artemisia annua provides insight into the evolution of Asteraceae family and artemisinin biosynthesis.</title>
        <authorList>
            <person name="Shen Q."/>
            <person name="Zhang L."/>
            <person name="Liao Z."/>
            <person name="Wang S."/>
            <person name="Yan T."/>
            <person name="Shi P."/>
            <person name="Liu M."/>
            <person name="Fu X."/>
            <person name="Pan Q."/>
            <person name="Wang Y."/>
            <person name="Lv Z."/>
            <person name="Lu X."/>
            <person name="Zhang F."/>
            <person name="Jiang W."/>
            <person name="Ma Y."/>
            <person name="Chen M."/>
            <person name="Hao X."/>
            <person name="Li L."/>
            <person name="Tang Y."/>
            <person name="Lv G."/>
            <person name="Zhou Y."/>
            <person name="Sun X."/>
            <person name="Brodelius P.E."/>
            <person name="Rose J.K.C."/>
            <person name="Tang K."/>
        </authorList>
    </citation>
    <scope>NUCLEOTIDE SEQUENCE [LARGE SCALE GENOMIC DNA]</scope>
    <source>
        <strain evidence="5">cv. Huhao1</strain>
        <tissue evidence="4">Leaf</tissue>
    </source>
</reference>
<comment type="caution">
    <text evidence="4">The sequence shown here is derived from an EMBL/GenBank/DDBJ whole genome shotgun (WGS) entry which is preliminary data.</text>
</comment>
<evidence type="ECO:0000313" key="5">
    <source>
        <dbReference type="Proteomes" id="UP000245207"/>
    </source>
</evidence>
<comment type="similarity">
    <text evidence="1">Belongs to the WEB family.</text>
</comment>
<feature type="coiled-coil region" evidence="3">
    <location>
        <begin position="130"/>
        <end position="189"/>
    </location>
</feature>
<gene>
    <name evidence="4" type="ORF">CTI12_AA200170</name>
</gene>
<dbReference type="AlphaFoldDB" id="A0A2U1P318"/>
<dbReference type="STRING" id="35608.A0A2U1P318"/>
<evidence type="ECO:0000256" key="3">
    <source>
        <dbReference type="SAM" id="Coils"/>
    </source>
</evidence>
<evidence type="ECO:0000313" key="4">
    <source>
        <dbReference type="EMBL" id="PWA80080.1"/>
    </source>
</evidence>
<dbReference type="PANTHER" id="PTHR32054:SF17">
    <property type="entry name" value="EXPRESSED PROTEIN"/>
    <property type="match status" value="1"/>
</dbReference>
<protein>
    <recommendedName>
        <fullName evidence="6">WEB family</fullName>
    </recommendedName>
</protein>
<evidence type="ECO:0008006" key="6">
    <source>
        <dbReference type="Google" id="ProtNLM"/>
    </source>
</evidence>
<feature type="coiled-coil region" evidence="3">
    <location>
        <begin position="218"/>
        <end position="335"/>
    </location>
</feature>
<keyword evidence="5" id="KW-1185">Reference proteome</keyword>
<keyword evidence="2 3" id="KW-0175">Coiled coil</keyword>
<proteinExistence type="inferred from homology"/>
<evidence type="ECO:0000256" key="1">
    <source>
        <dbReference type="ARBA" id="ARBA00005485"/>
    </source>
</evidence>
<dbReference type="GO" id="GO:0009904">
    <property type="term" value="P:chloroplast accumulation movement"/>
    <property type="evidence" value="ECO:0007669"/>
    <property type="project" value="TreeGrafter"/>
</dbReference>
<dbReference type="EMBL" id="PKPP01001767">
    <property type="protein sequence ID" value="PWA80080.1"/>
    <property type="molecule type" value="Genomic_DNA"/>
</dbReference>
<name>A0A2U1P318_ARTAN</name>
<dbReference type="Proteomes" id="UP000245207">
    <property type="component" value="Unassembled WGS sequence"/>
</dbReference>
<evidence type="ECO:0000256" key="2">
    <source>
        <dbReference type="ARBA" id="ARBA00023054"/>
    </source>
</evidence>